<dbReference type="Proteomes" id="UP000799750">
    <property type="component" value="Unassembled WGS sequence"/>
</dbReference>
<proteinExistence type="predicted"/>
<gene>
    <name evidence="1" type="ORF">BU16DRAFT_596064</name>
</gene>
<reference evidence="1" key="1">
    <citation type="journal article" date="2020" name="Stud. Mycol.">
        <title>101 Dothideomycetes genomes: a test case for predicting lifestyles and emergence of pathogens.</title>
        <authorList>
            <person name="Haridas S."/>
            <person name="Albert R."/>
            <person name="Binder M."/>
            <person name="Bloem J."/>
            <person name="Labutti K."/>
            <person name="Salamov A."/>
            <person name="Andreopoulos B."/>
            <person name="Baker S."/>
            <person name="Barry K."/>
            <person name="Bills G."/>
            <person name="Bluhm B."/>
            <person name="Cannon C."/>
            <person name="Castanera R."/>
            <person name="Culley D."/>
            <person name="Daum C."/>
            <person name="Ezra D."/>
            <person name="Gonzalez J."/>
            <person name="Henrissat B."/>
            <person name="Kuo A."/>
            <person name="Liang C."/>
            <person name="Lipzen A."/>
            <person name="Lutzoni F."/>
            <person name="Magnuson J."/>
            <person name="Mondo S."/>
            <person name="Nolan M."/>
            <person name="Ohm R."/>
            <person name="Pangilinan J."/>
            <person name="Park H.-J."/>
            <person name="Ramirez L."/>
            <person name="Alfaro M."/>
            <person name="Sun H."/>
            <person name="Tritt A."/>
            <person name="Yoshinaga Y."/>
            <person name="Zwiers L.-H."/>
            <person name="Turgeon B."/>
            <person name="Goodwin S."/>
            <person name="Spatafora J."/>
            <person name="Crous P."/>
            <person name="Grigoriev I."/>
        </authorList>
    </citation>
    <scope>NUCLEOTIDE SEQUENCE</scope>
    <source>
        <strain evidence="1">CBS 269.34</strain>
    </source>
</reference>
<organism evidence="1 2">
    <name type="scientific">Lophium mytilinum</name>
    <dbReference type="NCBI Taxonomy" id="390894"/>
    <lineage>
        <taxon>Eukaryota</taxon>
        <taxon>Fungi</taxon>
        <taxon>Dikarya</taxon>
        <taxon>Ascomycota</taxon>
        <taxon>Pezizomycotina</taxon>
        <taxon>Dothideomycetes</taxon>
        <taxon>Pleosporomycetidae</taxon>
        <taxon>Mytilinidiales</taxon>
        <taxon>Mytilinidiaceae</taxon>
        <taxon>Lophium</taxon>
    </lineage>
</organism>
<dbReference type="OrthoDB" id="10568632at2759"/>
<name>A0A6A6QGN5_9PEZI</name>
<evidence type="ECO:0000313" key="1">
    <source>
        <dbReference type="EMBL" id="KAF2491259.1"/>
    </source>
</evidence>
<accession>A0A6A6QGN5</accession>
<keyword evidence="2" id="KW-1185">Reference proteome</keyword>
<dbReference type="AlphaFoldDB" id="A0A6A6QGN5"/>
<sequence length="361" mass="39003">MCFEHHHSGFSHLNQVSPLILIQTLRPPPRSLKRAQVPPPLSPQIPVFLTSSSIAHIAYSIPSIPSISSSSASQPRPQPGGVTYISLCRNPAHEHRQCSIGAPNTPIAHHFNPADALDLLSLPPYTTSYGPLIALVTTHICTALAIDLDAFKLASRWIFSSPPPVELAAAAMKNRLVADGIASVCAAEVRVVGELDAVAKCMVQSWSSGPQRVLNVGDAFVVGVVSEGRVLLSTTLRTAIPDFENDERFGITISVETGRILTDFGTQNGVWNISFDGVAVNVSIDALRGLLSAAFQILIDALRAQIEQIGHLSTPGTFPGGEPHLEDTVWDEERAVSLFPFTLSICEEEEMMYNGRLQEEF</sequence>
<evidence type="ECO:0000313" key="2">
    <source>
        <dbReference type="Proteomes" id="UP000799750"/>
    </source>
</evidence>
<dbReference type="EMBL" id="MU004196">
    <property type="protein sequence ID" value="KAF2491259.1"/>
    <property type="molecule type" value="Genomic_DNA"/>
</dbReference>
<protein>
    <submittedName>
        <fullName evidence="1">Uncharacterized protein</fullName>
    </submittedName>
</protein>